<evidence type="ECO:0000256" key="2">
    <source>
        <dbReference type="ARBA" id="ARBA00009142"/>
    </source>
</evidence>
<evidence type="ECO:0000256" key="4">
    <source>
        <dbReference type="ARBA" id="ARBA00022475"/>
    </source>
</evidence>
<proteinExistence type="inferred from homology"/>
<keyword evidence="10" id="KW-1185">Reference proteome</keyword>
<comment type="subcellular location">
    <subcellularLocation>
        <location evidence="1 8">Cell membrane</location>
        <topology evidence="1 8">Multi-pass membrane protein</topology>
    </subcellularLocation>
</comment>
<dbReference type="Pfam" id="PF01925">
    <property type="entry name" value="TauE"/>
    <property type="match status" value="1"/>
</dbReference>
<protein>
    <recommendedName>
        <fullName evidence="8">Probable membrane transporter protein</fullName>
    </recommendedName>
</protein>
<accession>A0A7Y9WUE1</accession>
<gene>
    <name evidence="9" type="ORF">GGD40_006543</name>
</gene>
<dbReference type="Proteomes" id="UP000540929">
    <property type="component" value="Unassembled WGS sequence"/>
</dbReference>
<keyword evidence="7 8" id="KW-0472">Membrane</keyword>
<feature type="transmembrane region" description="Helical" evidence="8">
    <location>
        <begin position="242"/>
        <end position="259"/>
    </location>
</feature>
<feature type="transmembrane region" description="Helical" evidence="8">
    <location>
        <begin position="60"/>
        <end position="78"/>
    </location>
</feature>
<feature type="transmembrane region" description="Helical" evidence="8">
    <location>
        <begin position="118"/>
        <end position="137"/>
    </location>
</feature>
<evidence type="ECO:0000256" key="1">
    <source>
        <dbReference type="ARBA" id="ARBA00004651"/>
    </source>
</evidence>
<dbReference type="AlphaFoldDB" id="A0A7Y9WUE1"/>
<keyword evidence="4 8" id="KW-1003">Cell membrane</keyword>
<comment type="caution">
    <text evidence="9">The sequence shown here is derived from an EMBL/GenBank/DDBJ whole genome shotgun (WGS) entry which is preliminary data.</text>
</comment>
<sequence length="269" mass="27841">MFHFNFADGVLGPSLQTLDFYALLGIVVALLLGGMVKGVVSIGVPLVAMPILSHFLPIKSAVLLLSMPIILGNIPQALEGGNLLPTVRRIAAPLVGTVIGNIVGVSVLISLAPHRAQATAGAFLMIAALLLLATPRLTLSPRWAKPAGFVLGFGAALMESIASVPGPLLAMYLIATGATGKAFTKQIAIILVVSIVTLVLALSGGAHASWTDLLISACASLPVIVGMLLVRPLRDRLPPAAFRALVLVFVVAAATQMIWKSGILQAVFI</sequence>
<evidence type="ECO:0000256" key="5">
    <source>
        <dbReference type="ARBA" id="ARBA00022692"/>
    </source>
</evidence>
<dbReference type="GO" id="GO:0005886">
    <property type="term" value="C:plasma membrane"/>
    <property type="evidence" value="ECO:0007669"/>
    <property type="project" value="UniProtKB-SubCell"/>
</dbReference>
<dbReference type="RefSeq" id="WP_179746334.1">
    <property type="nucleotide sequence ID" value="NZ_JACCAS010000002.1"/>
</dbReference>
<feature type="transmembrane region" description="Helical" evidence="8">
    <location>
        <begin position="149"/>
        <end position="175"/>
    </location>
</feature>
<dbReference type="InterPro" id="IPR052017">
    <property type="entry name" value="TSUP"/>
</dbReference>
<keyword evidence="5 8" id="KW-0812">Transmembrane</keyword>
<feature type="transmembrane region" description="Helical" evidence="8">
    <location>
        <begin position="213"/>
        <end position="230"/>
    </location>
</feature>
<dbReference type="InterPro" id="IPR002781">
    <property type="entry name" value="TM_pro_TauE-like"/>
</dbReference>
<keyword evidence="3" id="KW-0813">Transport</keyword>
<evidence type="ECO:0000256" key="8">
    <source>
        <dbReference type="RuleBase" id="RU363041"/>
    </source>
</evidence>
<dbReference type="PANTHER" id="PTHR30269">
    <property type="entry name" value="TRANSMEMBRANE PROTEIN YFCA"/>
    <property type="match status" value="1"/>
</dbReference>
<keyword evidence="6 8" id="KW-1133">Transmembrane helix</keyword>
<evidence type="ECO:0000313" key="9">
    <source>
        <dbReference type="EMBL" id="NYH26972.1"/>
    </source>
</evidence>
<organism evidence="9 10">
    <name type="scientific">Paraburkholderia bryophila</name>
    <dbReference type="NCBI Taxonomy" id="420952"/>
    <lineage>
        <taxon>Bacteria</taxon>
        <taxon>Pseudomonadati</taxon>
        <taxon>Pseudomonadota</taxon>
        <taxon>Betaproteobacteria</taxon>
        <taxon>Burkholderiales</taxon>
        <taxon>Burkholderiaceae</taxon>
        <taxon>Paraburkholderia</taxon>
    </lineage>
</organism>
<feature type="transmembrane region" description="Helical" evidence="8">
    <location>
        <begin position="20"/>
        <end position="48"/>
    </location>
</feature>
<dbReference type="PANTHER" id="PTHR30269:SF37">
    <property type="entry name" value="MEMBRANE TRANSPORTER PROTEIN"/>
    <property type="match status" value="1"/>
</dbReference>
<evidence type="ECO:0000256" key="7">
    <source>
        <dbReference type="ARBA" id="ARBA00023136"/>
    </source>
</evidence>
<evidence type="ECO:0000256" key="3">
    <source>
        <dbReference type="ARBA" id="ARBA00022448"/>
    </source>
</evidence>
<reference evidence="9 10" key="1">
    <citation type="submission" date="2020-07" db="EMBL/GenBank/DDBJ databases">
        <title>Exploring microbial biodiversity for novel pathways involved in the catabolism of aromatic compounds derived from lignin.</title>
        <authorList>
            <person name="Elkins J."/>
        </authorList>
    </citation>
    <scope>NUCLEOTIDE SEQUENCE [LARGE SCALE GENOMIC DNA]</scope>
    <source>
        <strain evidence="9 10">H2C3C</strain>
    </source>
</reference>
<comment type="similarity">
    <text evidence="2 8">Belongs to the 4-toluene sulfonate uptake permease (TSUP) (TC 2.A.102) family.</text>
</comment>
<evidence type="ECO:0000313" key="10">
    <source>
        <dbReference type="Proteomes" id="UP000540929"/>
    </source>
</evidence>
<evidence type="ECO:0000256" key="6">
    <source>
        <dbReference type="ARBA" id="ARBA00022989"/>
    </source>
</evidence>
<name>A0A7Y9WUE1_9BURK</name>
<dbReference type="EMBL" id="JACCAS010000002">
    <property type="protein sequence ID" value="NYH26972.1"/>
    <property type="molecule type" value="Genomic_DNA"/>
</dbReference>
<feature type="transmembrane region" description="Helical" evidence="8">
    <location>
        <begin position="187"/>
        <end position="207"/>
    </location>
</feature>
<feature type="transmembrane region" description="Helical" evidence="8">
    <location>
        <begin position="90"/>
        <end position="111"/>
    </location>
</feature>